<dbReference type="RefSeq" id="WP_023555134.1">
    <property type="nucleotide sequence ID" value="NZ_KI629787.1"/>
</dbReference>
<accession>V6MBY2</accession>
<dbReference type="STRING" id="1408254.T458_05390"/>
<evidence type="ECO:0000313" key="2">
    <source>
        <dbReference type="Proteomes" id="UP000017973"/>
    </source>
</evidence>
<dbReference type="AlphaFoldDB" id="V6MBY2"/>
<dbReference type="Gene3D" id="3.40.50.10810">
    <property type="entry name" value="Tandem AAA-ATPase domain"/>
    <property type="match status" value="1"/>
</dbReference>
<dbReference type="eggNOG" id="COG0553">
    <property type="taxonomic scope" value="Bacteria"/>
</dbReference>
<evidence type="ECO:0000313" key="1">
    <source>
        <dbReference type="EMBL" id="EST55762.1"/>
    </source>
</evidence>
<protein>
    <submittedName>
        <fullName evidence="1">Uncharacterized protein</fullName>
    </submittedName>
</protein>
<dbReference type="OrthoDB" id="9760715at2"/>
<proteinExistence type="predicted"/>
<dbReference type="HOGENOM" id="CLU_846415_0_0_9"/>
<gene>
    <name evidence="1" type="ORF">T458_05390</name>
</gene>
<comment type="caution">
    <text evidence="1">The sequence shown here is derived from an EMBL/GenBank/DDBJ whole genome shotgun (WGS) entry which is preliminary data.</text>
</comment>
<keyword evidence="2" id="KW-1185">Reference proteome</keyword>
<sequence length="328" mass="36489">MKISLSTIDRYFEAFMHFAVVETDSSGKNNCLIAASYVGLETSVRAISAGIIESREVQIESKATYSRSTKDKYRRIERPIGLGDVVHGMVLNSRATINGLEEAGGQGDAYIFASDGDLQKAFGEHISSRFGLPNEWLYQYEFLFRKYLKPLQIIRNPMTTMWDALQVVKLSISEEEVLKIVSRAIQDGYLEIPQSIINGTYTKGMNMQEYLRANASILAEKLNEKQPRHTPSQTLHPAIGQMKRIPFPAQAHMIQGLVNTLKYENSVFTCSDMGTGKTIQSIGVAHVMHEQRKNNGSKRGTAVLISAPGITIPKWAKKEIAGTVNAKT</sequence>
<name>V6MBY2_9BACL</name>
<dbReference type="PATRIC" id="fig|1408254.3.peg.1084"/>
<dbReference type="SUPFAM" id="SSF52540">
    <property type="entry name" value="P-loop containing nucleoside triphosphate hydrolases"/>
    <property type="match status" value="1"/>
</dbReference>
<dbReference type="EMBL" id="AYJU01000002">
    <property type="protein sequence ID" value="EST55762.1"/>
    <property type="molecule type" value="Genomic_DNA"/>
</dbReference>
<dbReference type="InterPro" id="IPR038718">
    <property type="entry name" value="SNF2-like_sf"/>
</dbReference>
<dbReference type="InterPro" id="IPR027417">
    <property type="entry name" value="P-loop_NTPase"/>
</dbReference>
<dbReference type="Proteomes" id="UP000017973">
    <property type="component" value="Unassembled WGS sequence"/>
</dbReference>
<reference evidence="1 2" key="1">
    <citation type="journal article" date="2014" name="Genome Announc.">
        <title>Draft Genome Sequence of Brevibacillus panacihumi Strain W25, a Halotolerant Hydrocarbon-Degrading Bacterium.</title>
        <authorList>
            <person name="Wang X."/>
            <person name="Jin D."/>
            <person name="Zhou L."/>
            <person name="Wu L."/>
            <person name="An W."/>
            <person name="Chen Y."/>
            <person name="Zhao L."/>
        </authorList>
    </citation>
    <scope>NUCLEOTIDE SEQUENCE [LARGE SCALE GENOMIC DNA]</scope>
    <source>
        <strain evidence="1 2">W25</strain>
    </source>
</reference>
<organism evidence="1 2">
    <name type="scientific">Brevibacillus panacihumi W25</name>
    <dbReference type="NCBI Taxonomy" id="1408254"/>
    <lineage>
        <taxon>Bacteria</taxon>
        <taxon>Bacillati</taxon>
        <taxon>Bacillota</taxon>
        <taxon>Bacilli</taxon>
        <taxon>Bacillales</taxon>
        <taxon>Paenibacillaceae</taxon>
        <taxon>Brevibacillus</taxon>
    </lineage>
</organism>